<evidence type="ECO:0000256" key="1">
    <source>
        <dbReference type="ARBA" id="ARBA00004651"/>
    </source>
</evidence>
<keyword evidence="6 7" id="KW-0472">Membrane</keyword>
<feature type="transmembrane region" description="Helical" evidence="7">
    <location>
        <begin position="29"/>
        <end position="50"/>
    </location>
</feature>
<evidence type="ECO:0000256" key="5">
    <source>
        <dbReference type="ARBA" id="ARBA00022989"/>
    </source>
</evidence>
<evidence type="ECO:0000256" key="6">
    <source>
        <dbReference type="ARBA" id="ARBA00023136"/>
    </source>
</evidence>
<dbReference type="CDD" id="cd06261">
    <property type="entry name" value="TM_PBP2"/>
    <property type="match status" value="1"/>
</dbReference>
<evidence type="ECO:0000313" key="9">
    <source>
        <dbReference type="EMBL" id="TMI80305.1"/>
    </source>
</evidence>
<feature type="transmembrane region" description="Helical" evidence="7">
    <location>
        <begin position="129"/>
        <end position="149"/>
    </location>
</feature>
<feature type="transmembrane region" description="Helical" evidence="7">
    <location>
        <begin position="257"/>
        <end position="279"/>
    </location>
</feature>
<dbReference type="InterPro" id="IPR025966">
    <property type="entry name" value="OppC_N"/>
</dbReference>
<keyword evidence="4 7" id="KW-0812">Transmembrane</keyword>
<dbReference type="Gene3D" id="1.10.3720.10">
    <property type="entry name" value="MetI-like"/>
    <property type="match status" value="1"/>
</dbReference>
<dbReference type="GO" id="GO:0055085">
    <property type="term" value="P:transmembrane transport"/>
    <property type="evidence" value="ECO:0007669"/>
    <property type="project" value="InterPro"/>
</dbReference>
<organism evidence="9 10">
    <name type="scientific">Candidatus Segetimicrobium genomatis</name>
    <dbReference type="NCBI Taxonomy" id="2569760"/>
    <lineage>
        <taxon>Bacteria</taxon>
        <taxon>Bacillati</taxon>
        <taxon>Candidatus Sysuimicrobiota</taxon>
        <taxon>Candidatus Sysuimicrobiia</taxon>
        <taxon>Candidatus Sysuimicrobiales</taxon>
        <taxon>Candidatus Segetimicrobiaceae</taxon>
        <taxon>Candidatus Segetimicrobium</taxon>
    </lineage>
</organism>
<feature type="domain" description="ABC transmembrane type-1" evidence="8">
    <location>
        <begin position="90"/>
        <end position="279"/>
    </location>
</feature>
<evidence type="ECO:0000256" key="4">
    <source>
        <dbReference type="ARBA" id="ARBA00022692"/>
    </source>
</evidence>
<gene>
    <name evidence="9" type="ORF">E6H03_08620</name>
</gene>
<proteinExistence type="inferred from homology"/>
<keyword evidence="2 7" id="KW-0813">Transport</keyword>
<reference evidence="9 10" key="1">
    <citation type="journal article" date="2019" name="Nat. Microbiol.">
        <title>Mediterranean grassland soil C-N compound turnover is dependent on rainfall and depth, and is mediated by genomically divergent microorganisms.</title>
        <authorList>
            <person name="Diamond S."/>
            <person name="Andeer P.F."/>
            <person name="Li Z."/>
            <person name="Crits-Christoph A."/>
            <person name="Burstein D."/>
            <person name="Anantharaman K."/>
            <person name="Lane K.R."/>
            <person name="Thomas B.C."/>
            <person name="Pan C."/>
            <person name="Northen T.R."/>
            <person name="Banfield J.F."/>
        </authorList>
    </citation>
    <scope>NUCLEOTIDE SEQUENCE [LARGE SCALE GENOMIC DNA]</scope>
    <source>
        <strain evidence="9">NP_6</strain>
    </source>
</reference>
<feature type="transmembrane region" description="Helical" evidence="7">
    <location>
        <begin position="210"/>
        <end position="236"/>
    </location>
</feature>
<comment type="similarity">
    <text evidence="7">Belongs to the binding-protein-dependent transport system permease family.</text>
</comment>
<dbReference type="Pfam" id="PF00528">
    <property type="entry name" value="BPD_transp_1"/>
    <property type="match status" value="1"/>
</dbReference>
<dbReference type="PROSITE" id="PS50928">
    <property type="entry name" value="ABC_TM1"/>
    <property type="match status" value="1"/>
</dbReference>
<dbReference type="SUPFAM" id="SSF161098">
    <property type="entry name" value="MetI-like"/>
    <property type="match status" value="1"/>
</dbReference>
<comment type="subcellular location">
    <subcellularLocation>
        <location evidence="1 7">Cell membrane</location>
        <topology evidence="1 7">Multi-pass membrane protein</topology>
    </subcellularLocation>
</comment>
<evidence type="ECO:0000256" key="7">
    <source>
        <dbReference type="RuleBase" id="RU363032"/>
    </source>
</evidence>
<dbReference type="Proteomes" id="UP000318093">
    <property type="component" value="Unassembled WGS sequence"/>
</dbReference>
<name>A0A537J9W4_9BACT</name>
<evidence type="ECO:0000256" key="3">
    <source>
        <dbReference type="ARBA" id="ARBA00022475"/>
    </source>
</evidence>
<dbReference type="InterPro" id="IPR050366">
    <property type="entry name" value="BP-dependent_transpt_permease"/>
</dbReference>
<keyword evidence="5 7" id="KW-1133">Transmembrane helix</keyword>
<dbReference type="PANTHER" id="PTHR43386">
    <property type="entry name" value="OLIGOPEPTIDE TRANSPORT SYSTEM PERMEASE PROTEIN APPC"/>
    <property type="match status" value="1"/>
</dbReference>
<comment type="caution">
    <text evidence="9">The sequence shown here is derived from an EMBL/GenBank/DDBJ whole genome shotgun (WGS) entry which is preliminary data.</text>
</comment>
<dbReference type="InterPro" id="IPR035906">
    <property type="entry name" value="MetI-like_sf"/>
</dbReference>
<dbReference type="GO" id="GO:0005886">
    <property type="term" value="C:plasma membrane"/>
    <property type="evidence" value="ECO:0007669"/>
    <property type="project" value="UniProtKB-SubCell"/>
</dbReference>
<dbReference type="Pfam" id="PF12911">
    <property type="entry name" value="OppC_N"/>
    <property type="match status" value="1"/>
</dbReference>
<dbReference type="AlphaFoldDB" id="A0A537J9W4"/>
<dbReference type="EMBL" id="VBAN01000268">
    <property type="protein sequence ID" value="TMI80305.1"/>
    <property type="molecule type" value="Genomic_DNA"/>
</dbReference>
<evidence type="ECO:0000313" key="10">
    <source>
        <dbReference type="Proteomes" id="UP000318093"/>
    </source>
</evidence>
<dbReference type="InterPro" id="IPR000515">
    <property type="entry name" value="MetI-like"/>
</dbReference>
<feature type="transmembrane region" description="Helical" evidence="7">
    <location>
        <begin position="155"/>
        <end position="171"/>
    </location>
</feature>
<sequence>MAEAAVPRAARGGRAPWARVVPRVRRHKGAVVGTGIVTALVLVAFGQSVLAPQSPTKIDIAAALSAPGRTHWMGTDQYGRDVYSRVVHGSSISLVIGFISVGIAAAAGTTVGLVAGYDGGRVDALLMRGMDVMLAFPGILLALAIVSVLGPSLRNLMIAVGVSGIPYYARLVRGSVLVAKEQLYVEAARVVGVPIPVILIRHILPNVVAPIIVAATLGMGGAILAAAALSFIGLGSQPPTPEWGRMLSEGRDYLRDAWWISTFPGAAIVLTVLGVNMLGDGLRDVLDPRLRI</sequence>
<keyword evidence="3" id="KW-1003">Cell membrane</keyword>
<protein>
    <submittedName>
        <fullName evidence="9">ABC transporter permease</fullName>
    </submittedName>
</protein>
<feature type="transmembrane region" description="Helical" evidence="7">
    <location>
        <begin position="92"/>
        <end position="117"/>
    </location>
</feature>
<dbReference type="PANTHER" id="PTHR43386:SF1">
    <property type="entry name" value="D,D-DIPEPTIDE TRANSPORT SYSTEM PERMEASE PROTEIN DDPC-RELATED"/>
    <property type="match status" value="1"/>
</dbReference>
<accession>A0A537J9W4</accession>
<evidence type="ECO:0000256" key="2">
    <source>
        <dbReference type="ARBA" id="ARBA00022448"/>
    </source>
</evidence>
<evidence type="ECO:0000259" key="8">
    <source>
        <dbReference type="PROSITE" id="PS50928"/>
    </source>
</evidence>